<proteinExistence type="predicted"/>
<evidence type="ECO:0000313" key="1">
    <source>
        <dbReference type="EMBL" id="ELU06852.1"/>
    </source>
</evidence>
<reference evidence="1 3" key="2">
    <citation type="journal article" date="2013" name="Nature">
        <title>Insights into bilaterian evolution from three spiralian genomes.</title>
        <authorList>
            <person name="Simakov O."/>
            <person name="Marletaz F."/>
            <person name="Cho S.J."/>
            <person name="Edsinger-Gonzales E."/>
            <person name="Havlak P."/>
            <person name="Hellsten U."/>
            <person name="Kuo D.H."/>
            <person name="Larsson T."/>
            <person name="Lv J."/>
            <person name="Arendt D."/>
            <person name="Savage R."/>
            <person name="Osoegawa K."/>
            <person name="de Jong P."/>
            <person name="Grimwood J."/>
            <person name="Chapman J.A."/>
            <person name="Shapiro H."/>
            <person name="Aerts A."/>
            <person name="Otillar R.P."/>
            <person name="Terry A.Y."/>
            <person name="Boore J.L."/>
            <person name="Grigoriev I.V."/>
            <person name="Lindberg D.R."/>
            <person name="Seaver E.C."/>
            <person name="Weisblat D.A."/>
            <person name="Putnam N.H."/>
            <person name="Rokhsar D.S."/>
        </authorList>
    </citation>
    <scope>NUCLEOTIDE SEQUENCE</scope>
    <source>
        <strain evidence="1 3">I ESC-2004</strain>
    </source>
</reference>
<evidence type="ECO:0000313" key="3">
    <source>
        <dbReference type="Proteomes" id="UP000014760"/>
    </source>
</evidence>
<reference evidence="3" key="1">
    <citation type="submission" date="2012-12" db="EMBL/GenBank/DDBJ databases">
        <authorList>
            <person name="Hellsten U."/>
            <person name="Grimwood J."/>
            <person name="Chapman J.A."/>
            <person name="Shapiro H."/>
            <person name="Aerts A."/>
            <person name="Otillar R.P."/>
            <person name="Terry A.Y."/>
            <person name="Boore J.L."/>
            <person name="Simakov O."/>
            <person name="Marletaz F."/>
            <person name="Cho S.-J."/>
            <person name="Edsinger-Gonzales E."/>
            <person name="Havlak P."/>
            <person name="Kuo D.-H."/>
            <person name="Larsson T."/>
            <person name="Lv J."/>
            <person name="Arendt D."/>
            <person name="Savage R."/>
            <person name="Osoegawa K."/>
            <person name="de Jong P."/>
            <person name="Lindberg D.R."/>
            <person name="Seaver E.C."/>
            <person name="Weisblat D.A."/>
            <person name="Putnam N.H."/>
            <person name="Grigoriev I.V."/>
            <person name="Rokhsar D.S."/>
        </authorList>
    </citation>
    <scope>NUCLEOTIDE SEQUENCE</scope>
    <source>
        <strain evidence="3">I ESC-2004</strain>
    </source>
</reference>
<dbReference type="EMBL" id="KB300344">
    <property type="protein sequence ID" value="ELU06852.1"/>
    <property type="molecule type" value="Genomic_DNA"/>
</dbReference>
<dbReference type="EnsemblMetazoa" id="CapteT215814">
    <property type="protein sequence ID" value="CapteP215814"/>
    <property type="gene ID" value="CapteG215814"/>
</dbReference>
<accession>R7USE8</accession>
<dbReference type="Proteomes" id="UP000014760">
    <property type="component" value="Unassembled WGS sequence"/>
</dbReference>
<dbReference type="AlphaFoldDB" id="R7USE8"/>
<gene>
    <name evidence="1" type="ORF">CAPTEDRAFT_215814</name>
</gene>
<dbReference type="OrthoDB" id="10072198at2759"/>
<organism evidence="1">
    <name type="scientific">Capitella teleta</name>
    <name type="common">Polychaete worm</name>
    <dbReference type="NCBI Taxonomy" id="283909"/>
    <lineage>
        <taxon>Eukaryota</taxon>
        <taxon>Metazoa</taxon>
        <taxon>Spiralia</taxon>
        <taxon>Lophotrochozoa</taxon>
        <taxon>Annelida</taxon>
        <taxon>Polychaeta</taxon>
        <taxon>Sedentaria</taxon>
        <taxon>Scolecida</taxon>
        <taxon>Capitellidae</taxon>
        <taxon>Capitella</taxon>
    </lineage>
</organism>
<keyword evidence="3" id="KW-1185">Reference proteome</keyword>
<evidence type="ECO:0000313" key="2">
    <source>
        <dbReference type="EnsemblMetazoa" id="CapteP215814"/>
    </source>
</evidence>
<name>R7USE8_CAPTE</name>
<reference evidence="2" key="3">
    <citation type="submission" date="2015-06" db="UniProtKB">
        <authorList>
            <consortium name="EnsemblMetazoa"/>
        </authorList>
    </citation>
    <scope>IDENTIFICATION</scope>
</reference>
<dbReference type="EMBL" id="AMQN01007285">
    <property type="status" value="NOT_ANNOTATED_CDS"/>
    <property type="molecule type" value="Genomic_DNA"/>
</dbReference>
<sequence>MPLKWTYDAGGQCASLKINIAGLRMLRFWCFQIEMTFEHFPVSVLSDHSLITINLPTERPQRSGNKYSIAHGGVSTKTFLRTRWLPRRAASVNLICMYTKRCLRKSKEEHYQQEIGECGTDQKKLFKVLNGLMHRDSPRPLPTDDSDNALVERFTDFFTDKIRKIRTDLLAA</sequence>
<dbReference type="HOGENOM" id="CLU_1556733_0_0_1"/>
<protein>
    <submittedName>
        <fullName evidence="1 2">Uncharacterized protein</fullName>
    </submittedName>
</protein>